<dbReference type="InterPro" id="IPR001138">
    <property type="entry name" value="Zn2Cys6_DnaBD"/>
</dbReference>
<comment type="caution">
    <text evidence="10">The sequence shown here is derived from an EMBL/GenBank/DDBJ whole genome shotgun (WGS) entry which is preliminary data.</text>
</comment>
<dbReference type="PANTHER" id="PTHR47540:SF3">
    <property type="entry name" value="ZN(II)2CYS6 TRANSCRIPTION FACTOR (EUROFUNG)"/>
    <property type="match status" value="1"/>
</dbReference>
<keyword evidence="2" id="KW-0479">Metal-binding</keyword>
<sequence>MAEAADEQQSPGEHSARKRRKITRACDACKARKKACTGKIPCATCVRNQTRCTYDSAYNRGVAVPPQPSLAAISDRPREYDSGYNLSPPQDPGSISGPPSRRLSPEAEGPIDVAGQYSGPVSAHSFLGRAIQKFYHGAQPTVLSPPAPEDGSSNTSIFSFGDRKVSDATPCSKKRPALIKARELATRYFEFSSPTYRVLHQGTVEGWMDDYCPSEGKPLLADPADPRHLPAASKAIILMVCATASMYRPDHTGSMNDADESDWLQSEAYYRMAEQFLSNETGAPSLGSVQARFLTVLYLLSSSRVNKAWFTFGTAVQLLMALGYHRRQKPVDENAPAADRIAHECQKRVLWCSFTLDKYLSLMLGRPRMLQEDDINQEFPAMVNDEDLISPGSAPKRGRDCIMAASVFHAQISQILARASKELYVVQTSNAARRVEAIVEFAAQISDWHDRLPPTLSGAIHPSSLIPTFRRQLTVLQLARDHALMFVTRPLLLRNYAKILPEFEASYRHHLSICVKAARDTVELVLYFVREEKLFSAFWYTQYIVFNALSVIYIYLIQVQRGRIPVYLTAGSPDAADTSFAEQTMLYELADTAHNHLAQATVRNSPLWRYSAILQGLRGEIHRLLHRGPTSSNNRNGTVSGAAYTNQFATGGSLNQTDGRLAPELAVGAYDTPNIRSYDNVNGNQIQQPLDPMLSDFNYFDANPAGIFDSLSTGDDLGLDFWTHMDSYPVCTYTSSVIARRATNS</sequence>
<evidence type="ECO:0000256" key="7">
    <source>
        <dbReference type="SAM" id="MobiDB-lite"/>
    </source>
</evidence>
<dbReference type="Proteomes" id="UP000799772">
    <property type="component" value="Unassembled WGS sequence"/>
</dbReference>
<keyword evidence="3" id="KW-0805">Transcription regulation</keyword>
<feature type="region of interest" description="Disordered" evidence="7">
    <location>
        <begin position="1"/>
        <end position="21"/>
    </location>
</feature>
<keyword evidence="8" id="KW-1133">Transmembrane helix</keyword>
<dbReference type="PANTHER" id="PTHR47540">
    <property type="entry name" value="THIAMINE REPRESSIBLE GENES REGULATORY PROTEIN THI5"/>
    <property type="match status" value="1"/>
</dbReference>
<dbReference type="PROSITE" id="PS00463">
    <property type="entry name" value="ZN2_CY6_FUNGAL_1"/>
    <property type="match status" value="1"/>
</dbReference>
<dbReference type="PROSITE" id="PS50048">
    <property type="entry name" value="ZN2_CY6_FUNGAL_2"/>
    <property type="match status" value="1"/>
</dbReference>
<dbReference type="GO" id="GO:0008270">
    <property type="term" value="F:zinc ion binding"/>
    <property type="evidence" value="ECO:0007669"/>
    <property type="project" value="InterPro"/>
</dbReference>
<name>A0A9P4IL06_9PEZI</name>
<evidence type="ECO:0000259" key="9">
    <source>
        <dbReference type="PROSITE" id="PS50048"/>
    </source>
</evidence>
<dbReference type="CDD" id="cd00067">
    <property type="entry name" value="GAL4"/>
    <property type="match status" value="1"/>
</dbReference>
<keyword evidence="6" id="KW-0539">Nucleus</keyword>
<dbReference type="Pfam" id="PF00172">
    <property type="entry name" value="Zn_clus"/>
    <property type="match status" value="1"/>
</dbReference>
<organism evidence="10 11">
    <name type="scientific">Rhizodiscina lignyota</name>
    <dbReference type="NCBI Taxonomy" id="1504668"/>
    <lineage>
        <taxon>Eukaryota</taxon>
        <taxon>Fungi</taxon>
        <taxon>Dikarya</taxon>
        <taxon>Ascomycota</taxon>
        <taxon>Pezizomycotina</taxon>
        <taxon>Dothideomycetes</taxon>
        <taxon>Pleosporomycetidae</taxon>
        <taxon>Aulographales</taxon>
        <taxon>Rhizodiscinaceae</taxon>
        <taxon>Rhizodiscina</taxon>
    </lineage>
</organism>
<comment type="subcellular location">
    <subcellularLocation>
        <location evidence="1">Nucleus</location>
    </subcellularLocation>
</comment>
<dbReference type="Gene3D" id="4.10.240.10">
    <property type="entry name" value="Zn(2)-C6 fungal-type DNA-binding domain"/>
    <property type="match status" value="1"/>
</dbReference>
<dbReference type="GO" id="GO:0000981">
    <property type="term" value="F:DNA-binding transcription factor activity, RNA polymerase II-specific"/>
    <property type="evidence" value="ECO:0007669"/>
    <property type="project" value="InterPro"/>
</dbReference>
<evidence type="ECO:0000256" key="1">
    <source>
        <dbReference type="ARBA" id="ARBA00004123"/>
    </source>
</evidence>
<dbReference type="GO" id="GO:0005634">
    <property type="term" value="C:nucleus"/>
    <property type="evidence" value="ECO:0007669"/>
    <property type="project" value="UniProtKB-SubCell"/>
</dbReference>
<feature type="domain" description="Zn(2)-C6 fungal-type" evidence="9">
    <location>
        <begin position="25"/>
        <end position="54"/>
    </location>
</feature>
<dbReference type="SMART" id="SM00906">
    <property type="entry name" value="Fungal_trans"/>
    <property type="match status" value="1"/>
</dbReference>
<dbReference type="InterPro" id="IPR036864">
    <property type="entry name" value="Zn2-C6_fun-type_DNA-bd_sf"/>
</dbReference>
<evidence type="ECO:0000256" key="5">
    <source>
        <dbReference type="ARBA" id="ARBA00023163"/>
    </source>
</evidence>
<accession>A0A9P4IL06</accession>
<dbReference type="GO" id="GO:0045944">
    <property type="term" value="P:positive regulation of transcription by RNA polymerase II"/>
    <property type="evidence" value="ECO:0007669"/>
    <property type="project" value="TreeGrafter"/>
</dbReference>
<dbReference type="EMBL" id="ML978123">
    <property type="protein sequence ID" value="KAF2101647.1"/>
    <property type="molecule type" value="Genomic_DNA"/>
</dbReference>
<gene>
    <name evidence="10" type="ORF">NA57DRAFT_33659</name>
</gene>
<dbReference type="InterPro" id="IPR051711">
    <property type="entry name" value="Stress_Response_Reg"/>
</dbReference>
<dbReference type="AlphaFoldDB" id="A0A9P4IL06"/>
<keyword evidence="8" id="KW-0812">Transmembrane</keyword>
<keyword evidence="11" id="KW-1185">Reference proteome</keyword>
<dbReference type="InterPro" id="IPR007219">
    <property type="entry name" value="XnlR_reg_dom"/>
</dbReference>
<evidence type="ECO:0000256" key="8">
    <source>
        <dbReference type="SAM" id="Phobius"/>
    </source>
</evidence>
<evidence type="ECO:0000313" key="11">
    <source>
        <dbReference type="Proteomes" id="UP000799772"/>
    </source>
</evidence>
<evidence type="ECO:0000313" key="10">
    <source>
        <dbReference type="EMBL" id="KAF2101647.1"/>
    </source>
</evidence>
<evidence type="ECO:0000256" key="2">
    <source>
        <dbReference type="ARBA" id="ARBA00022723"/>
    </source>
</evidence>
<feature type="transmembrane region" description="Helical" evidence="8">
    <location>
        <begin position="537"/>
        <end position="556"/>
    </location>
</feature>
<keyword evidence="4" id="KW-0238">DNA-binding</keyword>
<protein>
    <recommendedName>
        <fullName evidence="9">Zn(2)-C6 fungal-type domain-containing protein</fullName>
    </recommendedName>
</protein>
<evidence type="ECO:0000256" key="3">
    <source>
        <dbReference type="ARBA" id="ARBA00023015"/>
    </source>
</evidence>
<dbReference type="OrthoDB" id="3037908at2759"/>
<keyword evidence="8" id="KW-0472">Membrane</keyword>
<reference evidence="10" key="1">
    <citation type="journal article" date="2020" name="Stud. Mycol.">
        <title>101 Dothideomycetes genomes: a test case for predicting lifestyles and emergence of pathogens.</title>
        <authorList>
            <person name="Haridas S."/>
            <person name="Albert R."/>
            <person name="Binder M."/>
            <person name="Bloem J."/>
            <person name="Labutti K."/>
            <person name="Salamov A."/>
            <person name="Andreopoulos B."/>
            <person name="Baker S."/>
            <person name="Barry K."/>
            <person name="Bills G."/>
            <person name="Bluhm B."/>
            <person name="Cannon C."/>
            <person name="Castanera R."/>
            <person name="Culley D."/>
            <person name="Daum C."/>
            <person name="Ezra D."/>
            <person name="Gonzalez J."/>
            <person name="Henrissat B."/>
            <person name="Kuo A."/>
            <person name="Liang C."/>
            <person name="Lipzen A."/>
            <person name="Lutzoni F."/>
            <person name="Magnuson J."/>
            <person name="Mondo S."/>
            <person name="Nolan M."/>
            <person name="Ohm R."/>
            <person name="Pangilinan J."/>
            <person name="Park H.-J."/>
            <person name="Ramirez L."/>
            <person name="Alfaro M."/>
            <person name="Sun H."/>
            <person name="Tritt A."/>
            <person name="Yoshinaga Y."/>
            <person name="Zwiers L.-H."/>
            <person name="Turgeon B."/>
            <person name="Goodwin S."/>
            <person name="Spatafora J."/>
            <person name="Crous P."/>
            <person name="Grigoriev I."/>
        </authorList>
    </citation>
    <scope>NUCLEOTIDE SEQUENCE</scope>
    <source>
        <strain evidence="10">CBS 133067</strain>
    </source>
</reference>
<dbReference type="SMART" id="SM00066">
    <property type="entry name" value="GAL4"/>
    <property type="match status" value="1"/>
</dbReference>
<dbReference type="SUPFAM" id="SSF57701">
    <property type="entry name" value="Zn2/Cys6 DNA-binding domain"/>
    <property type="match status" value="1"/>
</dbReference>
<feature type="region of interest" description="Disordered" evidence="7">
    <location>
        <begin position="63"/>
        <end position="111"/>
    </location>
</feature>
<proteinExistence type="predicted"/>
<dbReference type="Pfam" id="PF04082">
    <property type="entry name" value="Fungal_trans"/>
    <property type="match status" value="1"/>
</dbReference>
<dbReference type="CDD" id="cd12148">
    <property type="entry name" value="fungal_TF_MHR"/>
    <property type="match status" value="1"/>
</dbReference>
<evidence type="ECO:0000256" key="6">
    <source>
        <dbReference type="ARBA" id="ARBA00023242"/>
    </source>
</evidence>
<evidence type="ECO:0000256" key="4">
    <source>
        <dbReference type="ARBA" id="ARBA00023125"/>
    </source>
</evidence>
<keyword evidence="5" id="KW-0804">Transcription</keyword>
<dbReference type="GO" id="GO:0043565">
    <property type="term" value="F:sequence-specific DNA binding"/>
    <property type="evidence" value="ECO:0007669"/>
    <property type="project" value="TreeGrafter"/>
</dbReference>
<dbReference type="GO" id="GO:0006351">
    <property type="term" value="P:DNA-templated transcription"/>
    <property type="evidence" value="ECO:0007669"/>
    <property type="project" value="InterPro"/>
</dbReference>